<feature type="compositionally biased region" description="Basic residues" evidence="5">
    <location>
        <begin position="124"/>
        <end position="133"/>
    </location>
</feature>
<dbReference type="Gene3D" id="1.10.30.10">
    <property type="entry name" value="High mobility group box domain"/>
    <property type="match status" value="1"/>
</dbReference>
<dbReference type="InterPro" id="IPR050140">
    <property type="entry name" value="SRY-related_HMG-box_TF-like"/>
</dbReference>
<feature type="compositionally biased region" description="Polar residues" evidence="5">
    <location>
        <begin position="104"/>
        <end position="113"/>
    </location>
</feature>
<name>A0A226ENW2_FOLCA</name>
<dbReference type="PANTHER" id="PTHR10270:SF324">
    <property type="entry name" value="SOX DOMAIN-CONTAINING PROTEIN DICHAETE-RELATED"/>
    <property type="match status" value="1"/>
</dbReference>
<sequence length="444" mass="47723">MSMSVLLSKMPSSSSSSSGTDHIKRPMNAFMVWSRGQRRKMAQDNPKMHNSEISKRLGAEWKLLLEGEKRPFIDEAKRLRALHMKEHPDYKYRPRRKPKPAMAHTSNKSPSKSDPNHMTGGGGHGHHHHHHPGKFAFGLSPNSVMRAIDSFRAATVANMAVNAPFPFSHHPNSGGGAGGPNHNSGGQGSPSSHHSLGGGEMSTFSHNDLSRFLPSIMPPSSVATSALDVLFRASRAGLMGYSSSTLSPDEVDGKRPSSISPVNNNNHTNSNNNNKGLSPLFFNQSQSPIQFSNSHHHHPHHHGRKLSISPKRKSSRSPSPSSPDNSPITPTPPTHLGFTPPYGLQNGGYPFYPGLYPNPYLAAYPFLQPPAQQQHSGGGGGGGHVMGGIADVGHHHPVHHHADFSGLFLSSSASDLPKKSPVFVVMKDTGGGVRRSPSPVVSVV</sequence>
<dbReference type="SUPFAM" id="SSF47095">
    <property type="entry name" value="HMG-box"/>
    <property type="match status" value="1"/>
</dbReference>
<dbReference type="GO" id="GO:0030182">
    <property type="term" value="P:neuron differentiation"/>
    <property type="evidence" value="ECO:0007669"/>
    <property type="project" value="TreeGrafter"/>
</dbReference>
<evidence type="ECO:0000259" key="6">
    <source>
        <dbReference type="PROSITE" id="PS50118"/>
    </source>
</evidence>
<comment type="caution">
    <text evidence="7">The sequence shown here is derived from an EMBL/GenBank/DDBJ whole genome shotgun (WGS) entry which is preliminary data.</text>
</comment>
<dbReference type="SMART" id="SM00398">
    <property type="entry name" value="HMG"/>
    <property type="match status" value="1"/>
</dbReference>
<dbReference type="InterPro" id="IPR036910">
    <property type="entry name" value="HMG_box_dom_sf"/>
</dbReference>
<feature type="region of interest" description="Disordered" evidence="5">
    <location>
        <begin position="1"/>
        <end position="23"/>
    </location>
</feature>
<dbReference type="OrthoDB" id="6247875at2759"/>
<evidence type="ECO:0000256" key="4">
    <source>
        <dbReference type="PROSITE-ProRule" id="PRU00267"/>
    </source>
</evidence>
<dbReference type="CDD" id="cd01388">
    <property type="entry name" value="HMG-box_SoxB"/>
    <property type="match status" value="1"/>
</dbReference>
<feature type="compositionally biased region" description="Low complexity" evidence="5">
    <location>
        <begin position="316"/>
        <end position="328"/>
    </location>
</feature>
<keyword evidence="2 4" id="KW-0238">DNA-binding</keyword>
<feature type="compositionally biased region" description="Low complexity" evidence="5">
    <location>
        <begin position="180"/>
        <end position="195"/>
    </location>
</feature>
<dbReference type="GO" id="GO:0000122">
    <property type="term" value="P:negative regulation of transcription by RNA polymerase II"/>
    <property type="evidence" value="ECO:0007669"/>
    <property type="project" value="TreeGrafter"/>
</dbReference>
<reference evidence="7 8" key="1">
    <citation type="submission" date="2015-12" db="EMBL/GenBank/DDBJ databases">
        <title>The genome of Folsomia candida.</title>
        <authorList>
            <person name="Faddeeva A."/>
            <person name="Derks M.F."/>
            <person name="Anvar Y."/>
            <person name="Smit S."/>
            <person name="Van Straalen N."/>
            <person name="Roelofs D."/>
        </authorList>
    </citation>
    <scope>NUCLEOTIDE SEQUENCE [LARGE SCALE GENOMIC DNA]</scope>
    <source>
        <strain evidence="7 8">VU population</strain>
        <tissue evidence="7">Whole body</tissue>
    </source>
</reference>
<protein>
    <submittedName>
        <fullName evidence="7">Transcription factor SOX-14</fullName>
    </submittedName>
</protein>
<evidence type="ECO:0000313" key="8">
    <source>
        <dbReference type="Proteomes" id="UP000198287"/>
    </source>
</evidence>
<feature type="region of interest" description="Disordered" evidence="5">
    <location>
        <begin position="240"/>
        <end position="341"/>
    </location>
</feature>
<feature type="region of interest" description="Disordered" evidence="5">
    <location>
        <begin position="170"/>
        <end position="203"/>
    </location>
</feature>
<dbReference type="GO" id="GO:0000978">
    <property type="term" value="F:RNA polymerase II cis-regulatory region sequence-specific DNA binding"/>
    <property type="evidence" value="ECO:0007669"/>
    <property type="project" value="TreeGrafter"/>
</dbReference>
<feature type="compositionally biased region" description="Polar residues" evidence="5">
    <location>
        <begin position="281"/>
        <end position="293"/>
    </location>
</feature>
<feature type="domain" description="HMG box" evidence="6">
    <location>
        <begin position="23"/>
        <end position="91"/>
    </location>
</feature>
<feature type="region of interest" description="Disordered" evidence="5">
    <location>
        <begin position="85"/>
        <end position="137"/>
    </location>
</feature>
<dbReference type="GO" id="GO:0005634">
    <property type="term" value="C:nucleus"/>
    <property type="evidence" value="ECO:0007669"/>
    <property type="project" value="UniProtKB-SubCell"/>
</dbReference>
<feature type="compositionally biased region" description="Basic residues" evidence="5">
    <location>
        <begin position="294"/>
        <end position="315"/>
    </location>
</feature>
<evidence type="ECO:0000256" key="2">
    <source>
        <dbReference type="ARBA" id="ARBA00023125"/>
    </source>
</evidence>
<dbReference type="Proteomes" id="UP000198287">
    <property type="component" value="Unassembled WGS sequence"/>
</dbReference>
<feature type="compositionally biased region" description="Low complexity" evidence="5">
    <location>
        <begin position="1"/>
        <end position="18"/>
    </location>
</feature>
<dbReference type="PROSITE" id="PS50118">
    <property type="entry name" value="HMG_BOX_2"/>
    <property type="match status" value="1"/>
</dbReference>
<dbReference type="OMA" id="PAMAHTS"/>
<keyword evidence="3 4" id="KW-0539">Nucleus</keyword>
<feature type="compositionally biased region" description="Low complexity" evidence="5">
    <location>
        <begin position="263"/>
        <end position="274"/>
    </location>
</feature>
<keyword evidence="8" id="KW-1185">Reference proteome</keyword>
<evidence type="ECO:0000256" key="5">
    <source>
        <dbReference type="SAM" id="MobiDB-lite"/>
    </source>
</evidence>
<dbReference type="STRING" id="158441.A0A226ENW2"/>
<dbReference type="GO" id="GO:0001228">
    <property type="term" value="F:DNA-binding transcription activator activity, RNA polymerase II-specific"/>
    <property type="evidence" value="ECO:0007669"/>
    <property type="project" value="TreeGrafter"/>
</dbReference>
<evidence type="ECO:0000313" key="7">
    <source>
        <dbReference type="EMBL" id="OXA58898.1"/>
    </source>
</evidence>
<dbReference type="PANTHER" id="PTHR10270">
    <property type="entry name" value="SOX TRANSCRIPTION FACTOR"/>
    <property type="match status" value="1"/>
</dbReference>
<dbReference type="AlphaFoldDB" id="A0A226ENW2"/>
<accession>A0A226ENW2</accession>
<dbReference type="GO" id="GO:0007420">
    <property type="term" value="P:brain development"/>
    <property type="evidence" value="ECO:0007669"/>
    <property type="project" value="TreeGrafter"/>
</dbReference>
<evidence type="ECO:0000256" key="3">
    <source>
        <dbReference type="ARBA" id="ARBA00023242"/>
    </source>
</evidence>
<dbReference type="Pfam" id="PF00505">
    <property type="entry name" value="HMG_box"/>
    <property type="match status" value="1"/>
</dbReference>
<dbReference type="FunFam" id="1.10.30.10:FF:000002">
    <property type="entry name" value="transcription factor Sox-2"/>
    <property type="match status" value="1"/>
</dbReference>
<dbReference type="InterPro" id="IPR009071">
    <property type="entry name" value="HMG_box_dom"/>
</dbReference>
<proteinExistence type="predicted"/>
<comment type="subcellular location">
    <subcellularLocation>
        <location evidence="1">Nucleus</location>
    </subcellularLocation>
</comment>
<evidence type="ECO:0000256" key="1">
    <source>
        <dbReference type="ARBA" id="ARBA00004123"/>
    </source>
</evidence>
<gene>
    <name evidence="7" type="ORF">Fcan01_04396</name>
</gene>
<feature type="DNA-binding region" description="HMG box" evidence="4">
    <location>
        <begin position="23"/>
        <end position="91"/>
    </location>
</feature>
<organism evidence="7 8">
    <name type="scientific">Folsomia candida</name>
    <name type="common">Springtail</name>
    <dbReference type="NCBI Taxonomy" id="158441"/>
    <lineage>
        <taxon>Eukaryota</taxon>
        <taxon>Metazoa</taxon>
        <taxon>Ecdysozoa</taxon>
        <taxon>Arthropoda</taxon>
        <taxon>Hexapoda</taxon>
        <taxon>Collembola</taxon>
        <taxon>Entomobryomorpha</taxon>
        <taxon>Isotomoidea</taxon>
        <taxon>Isotomidae</taxon>
        <taxon>Proisotominae</taxon>
        <taxon>Folsomia</taxon>
    </lineage>
</organism>
<dbReference type="EMBL" id="LNIX01000002">
    <property type="protein sequence ID" value="OXA58898.1"/>
    <property type="molecule type" value="Genomic_DNA"/>
</dbReference>